<evidence type="ECO:0000256" key="1">
    <source>
        <dbReference type="ARBA" id="ARBA00005171"/>
    </source>
</evidence>
<dbReference type="FunFam" id="3.40.50.300:FF:000009">
    <property type="entry name" value="CTP synthase"/>
    <property type="match status" value="1"/>
</dbReference>
<dbReference type="PANTHER" id="PTHR11550:SF0">
    <property type="entry name" value="CTP SYNTHASE-RELATED"/>
    <property type="match status" value="1"/>
</dbReference>
<feature type="domain" description="CTP synthase N-terminal" evidence="17">
    <location>
        <begin position="5"/>
        <end position="268"/>
    </location>
</feature>
<dbReference type="Gene3D" id="3.40.50.880">
    <property type="match status" value="1"/>
</dbReference>
<comment type="caution">
    <text evidence="18">The sequence shown here is derived from an EMBL/GenBank/DDBJ whole genome shotgun (WGS) entry which is preliminary data.</text>
</comment>
<dbReference type="GO" id="GO:0005829">
    <property type="term" value="C:cytosol"/>
    <property type="evidence" value="ECO:0007669"/>
    <property type="project" value="TreeGrafter"/>
</dbReference>
<dbReference type="InterPro" id="IPR029062">
    <property type="entry name" value="Class_I_gatase-like"/>
</dbReference>
<evidence type="ECO:0000256" key="13">
    <source>
        <dbReference type="ARBA" id="ARBA00079941"/>
    </source>
</evidence>
<evidence type="ECO:0000256" key="7">
    <source>
        <dbReference type="ARBA" id="ARBA00022840"/>
    </source>
</evidence>
<evidence type="ECO:0000256" key="15">
    <source>
        <dbReference type="SAM" id="Phobius"/>
    </source>
</evidence>
<dbReference type="NCBIfam" id="TIGR00337">
    <property type="entry name" value="PyrG"/>
    <property type="match status" value="1"/>
</dbReference>
<comment type="pathway">
    <text evidence="1">Pyrimidine metabolism; CTP biosynthesis via de novo pathway; CTP from UDP: step 2/2.</text>
</comment>
<dbReference type="GO" id="GO:0046872">
    <property type="term" value="F:metal ion binding"/>
    <property type="evidence" value="ECO:0007669"/>
    <property type="project" value="UniProtKB-KW"/>
</dbReference>
<evidence type="ECO:0000259" key="17">
    <source>
        <dbReference type="Pfam" id="PF06418"/>
    </source>
</evidence>
<reference evidence="18 19" key="1">
    <citation type="journal article" date="2016" name="Nat. Commun.">
        <title>Thousands of microbial genomes shed light on interconnected biogeochemical processes in an aquifer system.</title>
        <authorList>
            <person name="Anantharaman K."/>
            <person name="Brown C.T."/>
            <person name="Hug L.A."/>
            <person name="Sharon I."/>
            <person name="Castelle C.J."/>
            <person name="Probst A.J."/>
            <person name="Thomas B.C."/>
            <person name="Singh A."/>
            <person name="Wilkins M.J."/>
            <person name="Karaoz U."/>
            <person name="Brodie E.L."/>
            <person name="Williams K.H."/>
            <person name="Hubbard S.S."/>
            <person name="Banfield J.F."/>
        </authorList>
    </citation>
    <scope>NUCLEOTIDE SEQUENCE [LARGE SCALE GENOMIC DNA]</scope>
</reference>
<keyword evidence="15" id="KW-0472">Membrane</keyword>
<keyword evidence="9" id="KW-0315">Glutamine amidotransferase</keyword>
<keyword evidence="7" id="KW-0067">ATP-binding</keyword>
<sequence length="569" mass="64506">MLNVKYIIISGGVLSGLGKGIITASLGLLLKSRGFKVTAFKCDMYLNIDAGTMNPLEHGEVFVTHDGLETDQDLGHYERFIDETLSRSNYATNGQIYKSVLDKERSLEYKGACVQPYHHIPPEIIKRWEIAGREHKSDIVLIEMGGTVGEYEGLLFFEAARRLKLKNPNDISFIHVGYLPAPGNIGELKSKPLQQSVYFLNTMGIQPDFIVGRASKEVDTRRKEKIALASGVPIENIISSPDLDSVYKVPLKLDEQGFAELVFKKLGLKAKKKNLTGWIKLVNKINSVKKYINIAIVGKYQKTGDYVLEDAYVSVIESLKHAGWNFSVNPRVKWVNSEDLEKVNDEEVKDIFEDINGIIVPQGWGIRGVEGKIKAVKFARENKIPYLGLCFGMQMAVIEFARNVLGLKHANSEEVDPESPYKVIHLMDKQKDYLEKNKYGGTIRLGAWPCVVKKGTILESAYKKYGGVKSNPWYQPNPTFPLQIRNTKYQILVYERHRHRYEFNNEYKDKYEKNGLLISGLSPDGELVEAIELKDHPFFIGTQFHPEYISRPLSPHPIFLSFLEACLKK</sequence>
<dbReference type="Pfam" id="PF00117">
    <property type="entry name" value="GATase"/>
    <property type="match status" value="1"/>
</dbReference>
<dbReference type="EMBL" id="MGFQ01000026">
    <property type="protein sequence ID" value="OGM09096.1"/>
    <property type="molecule type" value="Genomic_DNA"/>
</dbReference>
<evidence type="ECO:0000256" key="12">
    <source>
        <dbReference type="ARBA" id="ARBA00075170"/>
    </source>
</evidence>
<dbReference type="PROSITE" id="PS51273">
    <property type="entry name" value="GATASE_TYPE_1"/>
    <property type="match status" value="1"/>
</dbReference>
<evidence type="ECO:0000256" key="11">
    <source>
        <dbReference type="ARBA" id="ARBA00047781"/>
    </source>
</evidence>
<dbReference type="GO" id="GO:0042802">
    <property type="term" value="F:identical protein binding"/>
    <property type="evidence" value="ECO:0007669"/>
    <property type="project" value="TreeGrafter"/>
</dbReference>
<dbReference type="Proteomes" id="UP000176939">
    <property type="component" value="Unassembled WGS sequence"/>
</dbReference>
<dbReference type="UniPathway" id="UPA00159">
    <property type="reaction ID" value="UER00277"/>
</dbReference>
<organism evidence="18 19">
    <name type="scientific">Candidatus Woesebacteria bacterium RBG_13_36_22</name>
    <dbReference type="NCBI Taxonomy" id="1802478"/>
    <lineage>
        <taxon>Bacteria</taxon>
        <taxon>Candidatus Woeseibacteriota</taxon>
    </lineage>
</organism>
<evidence type="ECO:0000256" key="4">
    <source>
        <dbReference type="ARBA" id="ARBA00022598"/>
    </source>
</evidence>
<dbReference type="SUPFAM" id="SSF52540">
    <property type="entry name" value="P-loop containing nucleoside triphosphate hydrolases"/>
    <property type="match status" value="1"/>
</dbReference>
<evidence type="ECO:0000256" key="8">
    <source>
        <dbReference type="ARBA" id="ARBA00022842"/>
    </source>
</evidence>
<keyword evidence="6" id="KW-0547">Nucleotide-binding</keyword>
<dbReference type="InterPro" id="IPR004468">
    <property type="entry name" value="CTP_synthase"/>
</dbReference>
<evidence type="ECO:0000259" key="16">
    <source>
        <dbReference type="Pfam" id="PF00117"/>
    </source>
</evidence>
<dbReference type="PANTHER" id="PTHR11550">
    <property type="entry name" value="CTP SYNTHASE"/>
    <property type="match status" value="1"/>
</dbReference>
<dbReference type="InterPro" id="IPR027417">
    <property type="entry name" value="P-loop_NTPase"/>
</dbReference>
<evidence type="ECO:0000256" key="10">
    <source>
        <dbReference type="ARBA" id="ARBA00022975"/>
    </source>
</evidence>
<dbReference type="InterPro" id="IPR033828">
    <property type="entry name" value="GATase1_CTP_Synthase"/>
</dbReference>
<dbReference type="EC" id="6.3.4.2" evidence="3"/>
<gene>
    <name evidence="18" type="ORF">A2Z67_01710</name>
</gene>
<evidence type="ECO:0000313" key="18">
    <source>
        <dbReference type="EMBL" id="OGM09096.1"/>
    </source>
</evidence>
<dbReference type="InterPro" id="IPR017926">
    <property type="entry name" value="GATASE"/>
</dbReference>
<accession>A0A1F7X205</accession>
<evidence type="ECO:0000256" key="6">
    <source>
        <dbReference type="ARBA" id="ARBA00022741"/>
    </source>
</evidence>
<feature type="transmembrane region" description="Helical" evidence="15">
    <location>
        <begin position="6"/>
        <end position="30"/>
    </location>
</feature>
<keyword evidence="15" id="KW-1133">Transmembrane helix</keyword>
<comment type="catalytic activity">
    <reaction evidence="11">
        <text>UTP + L-glutamine + ATP + H2O = CTP + L-glutamate + ADP + phosphate + 2 H(+)</text>
        <dbReference type="Rhea" id="RHEA:26426"/>
        <dbReference type="ChEBI" id="CHEBI:15377"/>
        <dbReference type="ChEBI" id="CHEBI:15378"/>
        <dbReference type="ChEBI" id="CHEBI:29985"/>
        <dbReference type="ChEBI" id="CHEBI:30616"/>
        <dbReference type="ChEBI" id="CHEBI:37563"/>
        <dbReference type="ChEBI" id="CHEBI:43474"/>
        <dbReference type="ChEBI" id="CHEBI:46398"/>
        <dbReference type="ChEBI" id="CHEBI:58359"/>
        <dbReference type="ChEBI" id="CHEBI:456216"/>
        <dbReference type="EC" id="6.3.4.2"/>
    </reaction>
</comment>
<keyword evidence="8" id="KW-0460">Magnesium</keyword>
<dbReference type="GO" id="GO:0005524">
    <property type="term" value="F:ATP binding"/>
    <property type="evidence" value="ECO:0007669"/>
    <property type="project" value="UniProtKB-KW"/>
</dbReference>
<evidence type="ECO:0000256" key="14">
    <source>
        <dbReference type="ARBA" id="ARBA00083191"/>
    </source>
</evidence>
<protein>
    <recommendedName>
        <fullName evidence="3">CTP synthase (glutamine hydrolyzing)</fullName>
        <ecNumber evidence="3">6.3.4.2</ecNumber>
    </recommendedName>
    <alternativeName>
        <fullName evidence="13">Cytidine 5'-triphosphate synthase</fullName>
    </alternativeName>
    <alternativeName>
        <fullName evidence="14">Cytidine triphosphate synthetase</fullName>
    </alternativeName>
    <alternativeName>
        <fullName evidence="12">UTP--ammonia ligase</fullName>
    </alternativeName>
</protein>
<evidence type="ECO:0000256" key="2">
    <source>
        <dbReference type="ARBA" id="ARBA00007533"/>
    </source>
</evidence>
<dbReference type="NCBIfam" id="NF003792">
    <property type="entry name" value="PRK05380.1"/>
    <property type="match status" value="1"/>
</dbReference>
<evidence type="ECO:0000313" key="19">
    <source>
        <dbReference type="Proteomes" id="UP000176939"/>
    </source>
</evidence>
<evidence type="ECO:0000256" key="9">
    <source>
        <dbReference type="ARBA" id="ARBA00022962"/>
    </source>
</evidence>
<dbReference type="GO" id="GO:0019856">
    <property type="term" value="P:pyrimidine nucleobase biosynthetic process"/>
    <property type="evidence" value="ECO:0007669"/>
    <property type="project" value="TreeGrafter"/>
</dbReference>
<keyword evidence="4" id="KW-0436">Ligase</keyword>
<dbReference type="GO" id="GO:0044210">
    <property type="term" value="P:'de novo' CTP biosynthetic process"/>
    <property type="evidence" value="ECO:0007669"/>
    <property type="project" value="UniProtKB-UniPathway"/>
</dbReference>
<dbReference type="AlphaFoldDB" id="A0A1F7X205"/>
<dbReference type="GO" id="GO:0003883">
    <property type="term" value="F:CTP synthase activity"/>
    <property type="evidence" value="ECO:0007669"/>
    <property type="project" value="UniProtKB-EC"/>
</dbReference>
<proteinExistence type="inferred from homology"/>
<name>A0A1F7X205_9BACT</name>
<comment type="similarity">
    <text evidence="2">Belongs to the CTP synthase family.</text>
</comment>
<dbReference type="CDD" id="cd01746">
    <property type="entry name" value="GATase1_CTP_Synthase"/>
    <property type="match status" value="1"/>
</dbReference>
<dbReference type="Pfam" id="PF06418">
    <property type="entry name" value="CTP_synth_N"/>
    <property type="match status" value="1"/>
</dbReference>
<dbReference type="InterPro" id="IPR017456">
    <property type="entry name" value="CTP_synthase_N"/>
</dbReference>
<keyword evidence="15" id="KW-0812">Transmembrane</keyword>
<dbReference type="SUPFAM" id="SSF52317">
    <property type="entry name" value="Class I glutamine amidotransferase-like"/>
    <property type="match status" value="1"/>
</dbReference>
<dbReference type="Gene3D" id="3.40.50.300">
    <property type="entry name" value="P-loop containing nucleotide triphosphate hydrolases"/>
    <property type="match status" value="1"/>
</dbReference>
<evidence type="ECO:0000256" key="3">
    <source>
        <dbReference type="ARBA" id="ARBA00012291"/>
    </source>
</evidence>
<feature type="domain" description="Glutamine amidotransferase" evidence="16">
    <location>
        <begin position="308"/>
        <end position="564"/>
    </location>
</feature>
<keyword evidence="10" id="KW-0665">Pyrimidine biosynthesis</keyword>
<keyword evidence="5" id="KW-0479">Metal-binding</keyword>
<evidence type="ECO:0000256" key="5">
    <source>
        <dbReference type="ARBA" id="ARBA00022723"/>
    </source>
</evidence>